<proteinExistence type="predicted"/>
<dbReference type="RefSeq" id="WP_166331137.1">
    <property type="nucleotide sequence ID" value="NZ_JACOQL010000003.1"/>
</dbReference>
<dbReference type="Pfam" id="PF13538">
    <property type="entry name" value="UvrD_C_2"/>
    <property type="match status" value="1"/>
</dbReference>
<dbReference type="GO" id="GO:0005524">
    <property type="term" value="F:ATP binding"/>
    <property type="evidence" value="ECO:0007669"/>
    <property type="project" value="UniProtKB-KW"/>
</dbReference>
<dbReference type="InterPro" id="IPR027417">
    <property type="entry name" value="P-loop_NTPase"/>
</dbReference>
<gene>
    <name evidence="4" type="ORF">H4P12_12485</name>
</gene>
<dbReference type="PANTHER" id="PTHR11070">
    <property type="entry name" value="UVRD / RECB / PCRA DNA HELICASE FAMILY MEMBER"/>
    <property type="match status" value="1"/>
</dbReference>
<dbReference type="Proteomes" id="UP000608594">
    <property type="component" value="Unassembled WGS sequence"/>
</dbReference>
<dbReference type="AlphaFoldDB" id="A0A926JDX1"/>
<keyword evidence="4" id="KW-0547">Nucleotide-binding</keyword>
<dbReference type="PANTHER" id="PTHR11070:SF2">
    <property type="entry name" value="ATP-DEPENDENT DNA HELICASE SRS2"/>
    <property type="match status" value="1"/>
</dbReference>
<dbReference type="InterPro" id="IPR000212">
    <property type="entry name" value="DNA_helicase_UvrD/REP"/>
</dbReference>
<dbReference type="EMBL" id="JACOQL010000003">
    <property type="protein sequence ID" value="MBC9247508.1"/>
    <property type="molecule type" value="Genomic_DNA"/>
</dbReference>
<keyword evidence="2" id="KW-0175">Coiled coil</keyword>
<protein>
    <recommendedName>
        <fullName evidence="1">DNA 3'-5' helicase II</fullName>
    </recommendedName>
</protein>
<accession>A0A926JDX1</accession>
<reference evidence="4" key="1">
    <citation type="submission" date="2020-08" db="EMBL/GenBank/DDBJ databases">
        <title>Paracoccus amoyensis sp. nov., isolated from the surface seawater at coast of Xiamen, Fujian.</title>
        <authorList>
            <person name="Lyu L."/>
        </authorList>
    </citation>
    <scope>NUCLEOTIDE SEQUENCE</scope>
    <source>
        <strain evidence="4">11-3</strain>
    </source>
</reference>
<feature type="coiled-coil region" evidence="2">
    <location>
        <begin position="662"/>
        <end position="696"/>
    </location>
</feature>
<evidence type="ECO:0000256" key="2">
    <source>
        <dbReference type="SAM" id="Coils"/>
    </source>
</evidence>
<feature type="domain" description="UvrD-like helicase C-terminal" evidence="3">
    <location>
        <begin position="572"/>
        <end position="620"/>
    </location>
</feature>
<dbReference type="GO" id="GO:0000725">
    <property type="term" value="P:recombinational repair"/>
    <property type="evidence" value="ECO:0007669"/>
    <property type="project" value="TreeGrafter"/>
</dbReference>
<evidence type="ECO:0000313" key="5">
    <source>
        <dbReference type="Proteomes" id="UP000608594"/>
    </source>
</evidence>
<evidence type="ECO:0000259" key="3">
    <source>
        <dbReference type="Pfam" id="PF13538"/>
    </source>
</evidence>
<dbReference type="InterPro" id="IPR027785">
    <property type="entry name" value="UvrD-like_helicase_C"/>
</dbReference>
<evidence type="ECO:0000313" key="4">
    <source>
        <dbReference type="EMBL" id="MBC9247508.1"/>
    </source>
</evidence>
<dbReference type="GO" id="GO:0043138">
    <property type="term" value="F:3'-5' DNA helicase activity"/>
    <property type="evidence" value="ECO:0007669"/>
    <property type="project" value="TreeGrafter"/>
</dbReference>
<comment type="caution">
    <text evidence="4">The sequence shown here is derived from an EMBL/GenBank/DDBJ whole genome shotgun (WGS) entry which is preliminary data.</text>
</comment>
<evidence type="ECO:0000256" key="1">
    <source>
        <dbReference type="ARBA" id="ARBA00034923"/>
    </source>
</evidence>
<keyword evidence="4" id="KW-0067">ATP-binding</keyword>
<organism evidence="4 5">
    <name type="scientific">Paracoccus amoyensis</name>
    <dbReference type="NCBI Taxonomy" id="2760093"/>
    <lineage>
        <taxon>Bacteria</taxon>
        <taxon>Pseudomonadati</taxon>
        <taxon>Pseudomonadota</taxon>
        <taxon>Alphaproteobacteria</taxon>
        <taxon>Rhodobacterales</taxon>
        <taxon>Paracoccaceae</taxon>
        <taxon>Paracoccus</taxon>
    </lineage>
</organism>
<name>A0A926JDX1_9RHOB</name>
<dbReference type="Gene3D" id="3.40.50.300">
    <property type="entry name" value="P-loop containing nucleotide triphosphate hydrolases"/>
    <property type="match status" value="2"/>
</dbReference>
<sequence length="696" mass="78239">MTVTYIPTIGRGEENYDVAQIARKVREGVVYSPEDQVILYAGWPQVKDYSGRTHTADLTVVSNHHGVKLVKFSPSSSSTDLKKDALSILQAAATTEALLGKSLELKKKRKLIFDVVPILFAPNFSGTDIGTDEIELARSEVEIIRLLAESDNELSTEQQAEVQAIIEGAKALGQIGEKDDTDLIDPVARAFNDLEAIIYNFDATQRAVALTSINGPQRIRGLAGTGKTVILAMKAALAHIENPNAKILITYYTRSLRDVIERLITRFHRHFAETDPNWDNIHVRHGWGRSNLPGVYRDTCVREGRSPKSFNDVRGAKNPFGAVCQEIVQSNAISEFYDIILVDEGQDFPDSFYQMCFYLAKGTRDEKQIIWAYDELQNVFDVQVREPELLFGTDSDGQPRISLLRSLPAGTDTNDFVLQRSYRNQREVLVLAHSLGFGVYSDVVQMLENAKHWEDVGYEVISGTFDTGSENVVERPLRNSPSILHSPEGIPIASTRAATDFDQEVSFAVEEIKFFIDHGIAPHQIMVISLDDRVARSYFSRISKDLNNHNIVSNNIIKDTYSEPPFRIDGMVTMSTVYRAKGNEAAVVIVVGADAAVLRTRTGRNKIFVAMTRSKAWLRIMGVNSKTFKQMQREFDTAIENSPRIKFTMPDMNQLNTIQRGLEEKHARILEAKRRMEKMKNELNLSDDDLNSLIEE</sequence>
<keyword evidence="5" id="KW-1185">Reference proteome</keyword>
<dbReference type="GO" id="GO:0003677">
    <property type="term" value="F:DNA binding"/>
    <property type="evidence" value="ECO:0007669"/>
    <property type="project" value="InterPro"/>
</dbReference>
<dbReference type="SUPFAM" id="SSF52540">
    <property type="entry name" value="P-loop containing nucleoside triphosphate hydrolases"/>
    <property type="match status" value="1"/>
</dbReference>